<sequence>MSIVWHGGKPTATPVGLFRDLLAPFEELRRAGLVRHEIQTNATLMNRQWCEPFDNLRGVTLGEDQLPDLTRLTVVALDLTVRNY</sequence>
<protein>
    <submittedName>
        <fullName evidence="1">Arylsulfatase regulator (Fe-S oxidoreductase)-like protein</fullName>
    </submittedName>
</protein>
<dbReference type="AlphaFoldDB" id="A8M6G0"/>
<dbReference type="Gene3D" id="3.20.20.70">
    <property type="entry name" value="Aldolase class I"/>
    <property type="match status" value="1"/>
</dbReference>
<proteinExistence type="predicted"/>
<dbReference type="HOGENOM" id="CLU_2525557_0_0_11"/>
<evidence type="ECO:0000313" key="1">
    <source>
        <dbReference type="EMBL" id="ABV98680.1"/>
    </source>
</evidence>
<reference evidence="1" key="1">
    <citation type="submission" date="2007-10" db="EMBL/GenBank/DDBJ databases">
        <title>Complete sequence of Salinispora arenicola CNS-205.</title>
        <authorList>
            <consortium name="US DOE Joint Genome Institute"/>
            <person name="Copeland A."/>
            <person name="Lucas S."/>
            <person name="Lapidus A."/>
            <person name="Barry K."/>
            <person name="Glavina del Rio T."/>
            <person name="Dalin E."/>
            <person name="Tice H."/>
            <person name="Pitluck S."/>
            <person name="Foster B."/>
            <person name="Schmutz J."/>
            <person name="Larimer F."/>
            <person name="Land M."/>
            <person name="Hauser L."/>
            <person name="Kyrpides N."/>
            <person name="Ivanova N."/>
            <person name="Jensen P.R."/>
            <person name="Moore B.S."/>
            <person name="Penn K."/>
            <person name="Jenkins C."/>
            <person name="Udwary D."/>
            <person name="Xiang L."/>
            <person name="Gontang E."/>
            <person name="Richardson P."/>
        </authorList>
    </citation>
    <scope>NUCLEOTIDE SEQUENCE [LARGE SCALE GENOMIC DNA]</scope>
    <source>
        <strain evidence="1">CNS-205</strain>
    </source>
</reference>
<dbReference type="OrthoDB" id="9782387at2"/>
<dbReference type="InterPro" id="IPR013785">
    <property type="entry name" value="Aldolase_TIM"/>
</dbReference>
<organism evidence="1">
    <name type="scientific">Salinispora arenicola (strain CNS-205)</name>
    <dbReference type="NCBI Taxonomy" id="391037"/>
    <lineage>
        <taxon>Bacteria</taxon>
        <taxon>Bacillati</taxon>
        <taxon>Actinomycetota</taxon>
        <taxon>Actinomycetes</taxon>
        <taxon>Micromonosporales</taxon>
        <taxon>Micromonosporaceae</taxon>
        <taxon>Salinispora</taxon>
    </lineage>
</organism>
<dbReference type="KEGG" id="saq:Sare_2845"/>
<gene>
    <name evidence="1" type="ordered locus">Sare_2845</name>
</gene>
<dbReference type="EMBL" id="CP000850">
    <property type="protein sequence ID" value="ABV98680.1"/>
    <property type="molecule type" value="Genomic_DNA"/>
</dbReference>
<name>A8M6G0_SALAI</name>
<dbReference type="STRING" id="391037.Sare_2845"/>
<dbReference type="PATRIC" id="fig|391037.6.peg.2884"/>
<accession>A8M6G0</accession>
<dbReference type="eggNOG" id="COG0641">
    <property type="taxonomic scope" value="Bacteria"/>
</dbReference>